<feature type="compositionally biased region" description="Low complexity" evidence="1">
    <location>
        <begin position="172"/>
        <end position="183"/>
    </location>
</feature>
<feature type="transmembrane region" description="Helical" evidence="2">
    <location>
        <begin position="52"/>
        <end position="72"/>
    </location>
</feature>
<organism evidence="3 4">
    <name type="scientific">Leucobacter triazinivorans</name>
    <dbReference type="NCBI Taxonomy" id="1784719"/>
    <lineage>
        <taxon>Bacteria</taxon>
        <taxon>Bacillati</taxon>
        <taxon>Actinomycetota</taxon>
        <taxon>Actinomycetes</taxon>
        <taxon>Micrococcales</taxon>
        <taxon>Microbacteriaceae</taxon>
        <taxon>Leucobacter</taxon>
    </lineage>
</organism>
<keyword evidence="4" id="KW-1185">Reference proteome</keyword>
<dbReference type="Pfam" id="PF13384">
    <property type="entry name" value="HTH_23"/>
    <property type="match status" value="1"/>
</dbReference>
<dbReference type="AlphaFoldDB" id="A0A4P6KDH4"/>
<feature type="compositionally biased region" description="Polar residues" evidence="1">
    <location>
        <begin position="158"/>
        <end position="171"/>
    </location>
</feature>
<dbReference type="RefSeq" id="WP_130109410.1">
    <property type="nucleotide sequence ID" value="NZ_CP035806.1"/>
</dbReference>
<evidence type="ECO:0000313" key="4">
    <source>
        <dbReference type="Proteomes" id="UP000289260"/>
    </source>
</evidence>
<dbReference type="KEGG" id="ltr:EVS81_05000"/>
<dbReference type="Pfam" id="PF10935">
    <property type="entry name" value="DUF2637"/>
    <property type="match status" value="1"/>
</dbReference>
<name>A0A4P6KDH4_9MICO</name>
<accession>A0A4P6KDH4</accession>
<dbReference type="EMBL" id="CP035806">
    <property type="protein sequence ID" value="QBE48272.1"/>
    <property type="molecule type" value="Genomic_DNA"/>
</dbReference>
<keyword evidence="2" id="KW-1133">Transmembrane helix</keyword>
<keyword evidence="2" id="KW-0472">Membrane</keyword>
<sequence>MSARHVPLRGVRVAVFAAETGTVLLATAAFVLSFTALRDLAQRSGIDPELAWLWPFIVDGIIVVATVSVFALAGTRVVWYPWMLLILGAAVSVVANAIHAVVAAEPGAPPILAASVASVPPIVLVASTHLTAVLIRHNRTIYAVATAASDVPEPIVPTTVSRTGDSPSSVTAEGGDAGAASSEPSMTQHTPVQETGSDSRRELGSQLWAEGLRKAEIARLLGVNRSTVTRWNLPDLPEQENAA</sequence>
<gene>
    <name evidence="3" type="ORF">EVS81_05000</name>
</gene>
<feature type="transmembrane region" description="Helical" evidence="2">
    <location>
        <begin position="79"/>
        <end position="99"/>
    </location>
</feature>
<evidence type="ECO:0000313" key="3">
    <source>
        <dbReference type="EMBL" id="QBE48272.1"/>
    </source>
</evidence>
<feature type="region of interest" description="Disordered" evidence="1">
    <location>
        <begin position="155"/>
        <end position="204"/>
    </location>
</feature>
<reference evidence="3 4" key="1">
    <citation type="submission" date="2019-02" db="EMBL/GenBank/DDBJ databases">
        <authorList>
            <person name="Sun L."/>
            <person name="Pan D."/>
            <person name="Wu X."/>
        </authorList>
    </citation>
    <scope>NUCLEOTIDE SEQUENCE [LARGE SCALE GENOMIC DNA]</scope>
    <source>
        <strain evidence="3 4">JW-1</strain>
    </source>
</reference>
<evidence type="ECO:0000256" key="1">
    <source>
        <dbReference type="SAM" id="MobiDB-lite"/>
    </source>
</evidence>
<feature type="compositionally biased region" description="Polar residues" evidence="1">
    <location>
        <begin position="184"/>
        <end position="196"/>
    </location>
</feature>
<evidence type="ECO:0000256" key="2">
    <source>
        <dbReference type="SAM" id="Phobius"/>
    </source>
</evidence>
<proteinExistence type="predicted"/>
<keyword evidence="2" id="KW-0812">Transmembrane</keyword>
<dbReference type="Proteomes" id="UP000289260">
    <property type="component" value="Chromosome"/>
</dbReference>
<protein>
    <submittedName>
        <fullName evidence="3">DUF2637 domain-containing protein</fullName>
    </submittedName>
</protein>
<feature type="transmembrane region" description="Helical" evidence="2">
    <location>
        <begin position="12"/>
        <end position="32"/>
    </location>
</feature>
<dbReference type="OrthoDB" id="4480597at2"/>
<dbReference type="InterPro" id="IPR021235">
    <property type="entry name" value="DUF2637"/>
</dbReference>
<feature type="transmembrane region" description="Helical" evidence="2">
    <location>
        <begin position="111"/>
        <end position="135"/>
    </location>
</feature>